<dbReference type="PANTHER" id="PTHR47994:SF5">
    <property type="entry name" value="F14D16.11-RELATED"/>
    <property type="match status" value="1"/>
</dbReference>
<dbReference type="InterPro" id="IPR015495">
    <property type="entry name" value="Myb_TF_plants"/>
</dbReference>
<dbReference type="SMR" id="A0A251KQQ7"/>
<dbReference type="FunFam" id="1.10.10.60:FF:000069">
    <property type="entry name" value="MYB transcription factor"/>
    <property type="match status" value="1"/>
</dbReference>
<evidence type="ECO:0000256" key="4">
    <source>
        <dbReference type="ARBA" id="ARBA00023125"/>
    </source>
</evidence>
<feature type="compositionally biased region" description="Polar residues" evidence="7">
    <location>
        <begin position="151"/>
        <end position="160"/>
    </location>
</feature>
<feature type="compositionally biased region" description="Low complexity" evidence="7">
    <location>
        <begin position="161"/>
        <end position="176"/>
    </location>
</feature>
<evidence type="ECO:0000313" key="10">
    <source>
        <dbReference type="EMBL" id="OAY48161.1"/>
    </source>
</evidence>
<dbReference type="PROSITE" id="PS50090">
    <property type="entry name" value="MYB_LIKE"/>
    <property type="match status" value="2"/>
</dbReference>
<keyword evidence="2" id="KW-0677">Repeat</keyword>
<dbReference type="GO" id="GO:0006355">
    <property type="term" value="P:regulation of DNA-templated transcription"/>
    <property type="evidence" value="ECO:0000318"/>
    <property type="project" value="GO_Central"/>
</dbReference>
<feature type="domain" description="Myb-like" evidence="8">
    <location>
        <begin position="62"/>
        <end position="112"/>
    </location>
</feature>
<dbReference type="EMBL" id="CM004392">
    <property type="protein sequence ID" value="OAY48161.1"/>
    <property type="molecule type" value="Genomic_DNA"/>
</dbReference>
<evidence type="ECO:0000256" key="7">
    <source>
        <dbReference type="SAM" id="MobiDB-lite"/>
    </source>
</evidence>
<evidence type="ECO:0000256" key="3">
    <source>
        <dbReference type="ARBA" id="ARBA00023015"/>
    </source>
</evidence>
<dbReference type="CDD" id="cd00167">
    <property type="entry name" value="SANT"/>
    <property type="match status" value="2"/>
</dbReference>
<dbReference type="Gramene" id="Manes.06G136500.5.v8.1">
    <property type="protein sequence ID" value="Manes.06G136500.5.v8.1.CDS"/>
    <property type="gene ID" value="Manes.06G136500.v8.1"/>
</dbReference>
<dbReference type="InterPro" id="IPR017930">
    <property type="entry name" value="Myb_dom"/>
</dbReference>
<dbReference type="InterPro" id="IPR001005">
    <property type="entry name" value="SANT/Myb"/>
</dbReference>
<evidence type="ECO:0000313" key="11">
    <source>
        <dbReference type="Proteomes" id="UP000091857"/>
    </source>
</evidence>
<feature type="domain" description="Myb-like" evidence="8">
    <location>
        <begin position="9"/>
        <end position="61"/>
    </location>
</feature>
<dbReference type="EMBL" id="CM004392">
    <property type="protein sequence ID" value="OAY48160.1"/>
    <property type="molecule type" value="Genomic_DNA"/>
</dbReference>
<organism evidence="10 11">
    <name type="scientific">Manihot esculenta</name>
    <name type="common">Cassava</name>
    <name type="synonym">Jatropha manihot</name>
    <dbReference type="NCBI Taxonomy" id="3983"/>
    <lineage>
        <taxon>Eukaryota</taxon>
        <taxon>Viridiplantae</taxon>
        <taxon>Streptophyta</taxon>
        <taxon>Embryophyta</taxon>
        <taxon>Tracheophyta</taxon>
        <taxon>Spermatophyta</taxon>
        <taxon>Magnoliopsida</taxon>
        <taxon>eudicotyledons</taxon>
        <taxon>Gunneridae</taxon>
        <taxon>Pentapetalae</taxon>
        <taxon>rosids</taxon>
        <taxon>fabids</taxon>
        <taxon>Malpighiales</taxon>
        <taxon>Euphorbiaceae</taxon>
        <taxon>Crotonoideae</taxon>
        <taxon>Manihoteae</taxon>
        <taxon>Manihot</taxon>
    </lineage>
</organism>
<dbReference type="GO" id="GO:0000987">
    <property type="term" value="F:cis-regulatory region sequence-specific DNA binding"/>
    <property type="evidence" value="ECO:0000318"/>
    <property type="project" value="GO_Central"/>
</dbReference>
<dbReference type="Proteomes" id="UP000091857">
    <property type="component" value="Chromosome 6"/>
</dbReference>
<feature type="domain" description="HTH myb-type" evidence="9">
    <location>
        <begin position="9"/>
        <end position="61"/>
    </location>
</feature>
<proteinExistence type="predicted"/>
<dbReference type="FunFam" id="1.10.10.60:FF:000303">
    <property type="entry name" value="MYB transcription factor"/>
    <property type="match status" value="1"/>
</dbReference>
<dbReference type="Gramene" id="Manes.06G136500.1.v8.1">
    <property type="protein sequence ID" value="Manes.06G136500.1.v8.1.CDS"/>
    <property type="gene ID" value="Manes.06G136500.v8.1"/>
</dbReference>
<gene>
    <name evidence="10" type="ORF">MANES_06G136500</name>
</gene>
<dbReference type="PANTHER" id="PTHR47994">
    <property type="entry name" value="F14D16.11-RELATED"/>
    <property type="match status" value="1"/>
</dbReference>
<feature type="domain" description="HTH myb-type" evidence="9">
    <location>
        <begin position="62"/>
        <end position="116"/>
    </location>
</feature>
<dbReference type="InterPro" id="IPR009057">
    <property type="entry name" value="Homeodomain-like_sf"/>
</dbReference>
<keyword evidence="11" id="KW-1185">Reference proteome</keyword>
<name>A0A251KQQ7_MANES</name>
<keyword evidence="3" id="KW-0805">Transcription regulation</keyword>
<dbReference type="PROSITE" id="PS51294">
    <property type="entry name" value="HTH_MYB"/>
    <property type="match status" value="2"/>
</dbReference>
<dbReference type="GO" id="GO:0005634">
    <property type="term" value="C:nucleus"/>
    <property type="evidence" value="ECO:0000318"/>
    <property type="project" value="GO_Central"/>
</dbReference>
<keyword evidence="4" id="KW-0238">DNA-binding</keyword>
<evidence type="ECO:0000259" key="8">
    <source>
        <dbReference type="PROSITE" id="PS50090"/>
    </source>
</evidence>
<dbReference type="AlphaFoldDB" id="A0A251KQQ7"/>
<keyword evidence="5" id="KW-0804">Transcription</keyword>
<dbReference type="SMART" id="SM00717">
    <property type="entry name" value="SANT"/>
    <property type="match status" value="2"/>
</dbReference>
<dbReference type="OMA" id="DCKDFGV"/>
<protein>
    <recommendedName>
        <fullName evidence="12">MYB family protein</fullName>
    </recommendedName>
</protein>
<evidence type="ECO:0008006" key="12">
    <source>
        <dbReference type="Google" id="ProtNLM"/>
    </source>
</evidence>
<dbReference type="GO" id="GO:0046394">
    <property type="term" value="P:carboxylic acid biosynthetic process"/>
    <property type="evidence" value="ECO:0007669"/>
    <property type="project" value="UniProtKB-ARBA"/>
</dbReference>
<evidence type="ECO:0000256" key="5">
    <source>
        <dbReference type="ARBA" id="ARBA00023163"/>
    </source>
</evidence>
<dbReference type="Gene3D" id="1.10.10.60">
    <property type="entry name" value="Homeodomain-like"/>
    <property type="match status" value="2"/>
</dbReference>
<dbReference type="OrthoDB" id="2143914at2759"/>
<feature type="region of interest" description="Disordered" evidence="7">
    <location>
        <begin position="145"/>
        <end position="184"/>
    </location>
</feature>
<dbReference type="SUPFAM" id="SSF46689">
    <property type="entry name" value="Homeodomain-like"/>
    <property type="match status" value="1"/>
</dbReference>
<reference evidence="10 11" key="1">
    <citation type="submission" date="2016-02" db="EMBL/GenBank/DDBJ databases">
        <title>WGS assembly of Manihot esculenta.</title>
        <authorList>
            <person name="Bredeson J.V."/>
            <person name="Prochnik S.E."/>
            <person name="Lyons J.B."/>
            <person name="Schmutz J."/>
            <person name="Grimwood J."/>
            <person name="Vrebalov J."/>
            <person name="Bart R.S."/>
            <person name="Amuge T."/>
            <person name="Ferguson M.E."/>
            <person name="Green R."/>
            <person name="Putnam N."/>
            <person name="Stites J."/>
            <person name="Rounsley S."/>
            <person name="Rokhsar D.S."/>
        </authorList>
    </citation>
    <scope>NUCLEOTIDE SEQUENCE [LARGE SCALE GENOMIC DNA]</scope>
    <source>
        <strain evidence="11">cv. AM560-2</strain>
        <tissue evidence="10">Leaf</tissue>
    </source>
</reference>
<evidence type="ECO:0000259" key="9">
    <source>
        <dbReference type="PROSITE" id="PS51294"/>
    </source>
</evidence>
<dbReference type="Pfam" id="PF00249">
    <property type="entry name" value="Myb_DNA-binding"/>
    <property type="match status" value="2"/>
</dbReference>
<evidence type="ECO:0000256" key="1">
    <source>
        <dbReference type="ARBA" id="ARBA00004123"/>
    </source>
</evidence>
<evidence type="ECO:0000256" key="2">
    <source>
        <dbReference type="ARBA" id="ARBA00022737"/>
    </source>
</evidence>
<keyword evidence="6" id="KW-0539">Nucleus</keyword>
<evidence type="ECO:0000256" key="6">
    <source>
        <dbReference type="ARBA" id="ARBA00023242"/>
    </source>
</evidence>
<comment type="subcellular location">
    <subcellularLocation>
        <location evidence="1">Nucleus</location>
    </subcellularLocation>
</comment>
<accession>A0A251KQQ7</accession>
<sequence length="246" mass="27984">MGRQPCCDKFGVKKGPWTAEEDKKLVNFILTHGQCCWRAVPKLAGLRRCGKSCRLRWTNYLRPDLKRGLLNEAEEQLVIDLHARLGNRWSKIAARLPGRTDNEIKNHWNTHIKKKLIKMGIDPVTHEPLHKQANPEAAPCKNIKYDGDQQEIPNNNYAQASSFSSDSSSTTLTESSEPVSDDDPLMSYILSNTFLEDSTWDFHFPVMREEYCEFGMSSSEGIGDDYFGLGRFNDVDLSALDMSNKH</sequence>